<name>A0A5C6E6C1_9BACT</name>
<keyword evidence="8" id="KW-1185">Reference proteome</keyword>
<dbReference type="GO" id="GO:0016829">
    <property type="term" value="F:lyase activity"/>
    <property type="evidence" value="ECO:0007669"/>
    <property type="project" value="UniProtKB-KW"/>
</dbReference>
<evidence type="ECO:0000256" key="5">
    <source>
        <dbReference type="ARBA" id="ARBA00032523"/>
    </source>
</evidence>
<organism evidence="7 8">
    <name type="scientific">Novipirellula aureliae</name>
    <dbReference type="NCBI Taxonomy" id="2527966"/>
    <lineage>
        <taxon>Bacteria</taxon>
        <taxon>Pseudomonadati</taxon>
        <taxon>Planctomycetota</taxon>
        <taxon>Planctomycetia</taxon>
        <taxon>Pirellulales</taxon>
        <taxon>Pirellulaceae</taxon>
        <taxon>Novipirellula</taxon>
    </lineage>
</organism>
<evidence type="ECO:0000256" key="4">
    <source>
        <dbReference type="ARBA" id="ARBA00023270"/>
    </source>
</evidence>
<sequence>MPDLLVSVRSFSEYQTVAAEDVGIIDFKEPRKGALSPVDPTLWYQVASFTQKGASRQFESAKLSAALGESDDYKSIVDQLPSEFQYAKVGPCGIDSKEELLPLWEAVRARLPKTTELVAVAYADHAAALCLPPIEIFVLAHKLGFRRCLLDTFTKHGQTTFDHLTIDELLELQQCARESGMKWALAGSLTRQLAQEANRKGIAPDCYAVRGDVCRDGRTSELSVERLRNWVLNHPG</sequence>
<evidence type="ECO:0000256" key="6">
    <source>
        <dbReference type="ARBA" id="ARBA00047628"/>
    </source>
</evidence>
<dbReference type="EC" id="4.2.3.153" evidence="2"/>
<keyword evidence="3" id="KW-0456">Lyase</keyword>
<reference evidence="7 8" key="1">
    <citation type="submission" date="2019-02" db="EMBL/GenBank/DDBJ databases">
        <title>Deep-cultivation of Planctomycetes and their phenomic and genomic characterization uncovers novel biology.</title>
        <authorList>
            <person name="Wiegand S."/>
            <person name="Jogler M."/>
            <person name="Boedeker C."/>
            <person name="Pinto D."/>
            <person name="Vollmers J."/>
            <person name="Rivas-Marin E."/>
            <person name="Kohn T."/>
            <person name="Peeters S.H."/>
            <person name="Heuer A."/>
            <person name="Rast P."/>
            <person name="Oberbeckmann S."/>
            <person name="Bunk B."/>
            <person name="Jeske O."/>
            <person name="Meyerdierks A."/>
            <person name="Storesund J.E."/>
            <person name="Kallscheuer N."/>
            <person name="Luecker S."/>
            <person name="Lage O.M."/>
            <person name="Pohl T."/>
            <person name="Merkel B.J."/>
            <person name="Hornburger P."/>
            <person name="Mueller R.-W."/>
            <person name="Bruemmer F."/>
            <person name="Labrenz M."/>
            <person name="Spormann A.M."/>
            <person name="Op Den Camp H."/>
            <person name="Overmann J."/>
            <person name="Amann R."/>
            <person name="Jetten M.S.M."/>
            <person name="Mascher T."/>
            <person name="Medema M.H."/>
            <person name="Devos D.P."/>
            <person name="Kaster A.-K."/>
            <person name="Ovreas L."/>
            <person name="Rohde M."/>
            <person name="Galperin M.Y."/>
            <person name="Jogler C."/>
        </authorList>
    </citation>
    <scope>NUCLEOTIDE SEQUENCE [LARGE SCALE GENOMIC DNA]</scope>
    <source>
        <strain evidence="7 8">Q31b</strain>
    </source>
</reference>
<comment type="function">
    <text evidence="1">Catalyzes the formation of 4-(hydroxymethyl)-2-furancarboxaldehyde phosphate (4-HFC-P) from two molecules of glyceraldehyde-3-P (GA-3-P).</text>
</comment>
<evidence type="ECO:0000313" key="8">
    <source>
        <dbReference type="Proteomes" id="UP000315471"/>
    </source>
</evidence>
<evidence type="ECO:0000256" key="1">
    <source>
        <dbReference type="ARBA" id="ARBA00003810"/>
    </source>
</evidence>
<dbReference type="AlphaFoldDB" id="A0A5C6E6C1"/>
<protein>
    <recommendedName>
        <fullName evidence="2">(5-formylfuran-3-yl)methyl phosphate synthase</fullName>
        <ecNumber evidence="2">4.2.3.153</ecNumber>
    </recommendedName>
    <alternativeName>
        <fullName evidence="5">4-(hydroxymethyl)-2-furancarboxaldehyde-phosphate synthase</fullName>
    </alternativeName>
</protein>
<comment type="caution">
    <text evidence="7">The sequence shown here is derived from an EMBL/GenBank/DDBJ whole genome shotgun (WGS) entry which is preliminary data.</text>
</comment>
<dbReference type="EMBL" id="SJPY01000003">
    <property type="protein sequence ID" value="TWU43006.1"/>
    <property type="molecule type" value="Genomic_DNA"/>
</dbReference>
<dbReference type="Proteomes" id="UP000315471">
    <property type="component" value="Unassembled WGS sequence"/>
</dbReference>
<dbReference type="Pfam" id="PF04476">
    <property type="entry name" value="4HFCP_synth"/>
    <property type="match status" value="1"/>
</dbReference>
<gene>
    <name evidence="7" type="ORF">Q31b_20410</name>
</gene>
<accession>A0A5C6E6C1</accession>
<comment type="catalytic activity">
    <reaction evidence="6">
        <text>2 D-glyceraldehyde 3-phosphate = 4-(hydroxymethyl)-2-furancarboxaldehyde phosphate + phosphate + 2 H2O</text>
        <dbReference type="Rhea" id="RHEA:43536"/>
        <dbReference type="ChEBI" id="CHEBI:15377"/>
        <dbReference type="ChEBI" id="CHEBI:43474"/>
        <dbReference type="ChEBI" id="CHEBI:59776"/>
        <dbReference type="ChEBI" id="CHEBI:83407"/>
        <dbReference type="EC" id="4.2.3.153"/>
    </reaction>
</comment>
<keyword evidence="4" id="KW-0704">Schiff base</keyword>
<dbReference type="RefSeq" id="WP_197171290.1">
    <property type="nucleotide sequence ID" value="NZ_SJPY01000003.1"/>
</dbReference>
<evidence type="ECO:0000256" key="2">
    <source>
        <dbReference type="ARBA" id="ARBA00012553"/>
    </source>
</evidence>
<evidence type="ECO:0000256" key="3">
    <source>
        <dbReference type="ARBA" id="ARBA00023239"/>
    </source>
</evidence>
<dbReference type="InterPro" id="IPR007565">
    <property type="entry name" value="4HFCP_synth"/>
</dbReference>
<proteinExistence type="predicted"/>
<evidence type="ECO:0000313" key="7">
    <source>
        <dbReference type="EMBL" id="TWU43006.1"/>
    </source>
</evidence>